<dbReference type="AlphaFoldDB" id="A0A6S7E1K1"/>
<name>A0A6S7E1K1_9BURK</name>
<dbReference type="GO" id="GO:0015888">
    <property type="term" value="P:thiamine transport"/>
    <property type="evidence" value="ECO:0007669"/>
    <property type="project" value="TreeGrafter"/>
</dbReference>
<dbReference type="Pfam" id="PF13416">
    <property type="entry name" value="SBP_bac_8"/>
    <property type="match status" value="1"/>
</dbReference>
<organism evidence="3 4">
    <name type="scientific">Achromobacter pulmonis</name>
    <dbReference type="NCBI Taxonomy" id="1389932"/>
    <lineage>
        <taxon>Bacteria</taxon>
        <taxon>Pseudomonadati</taxon>
        <taxon>Pseudomonadota</taxon>
        <taxon>Betaproteobacteria</taxon>
        <taxon>Burkholderiales</taxon>
        <taxon>Alcaligenaceae</taxon>
        <taxon>Achromobacter</taxon>
    </lineage>
</organism>
<keyword evidence="4" id="KW-1185">Reference proteome</keyword>
<dbReference type="PANTHER" id="PTHR30006">
    <property type="entry name" value="THIAMINE-BINDING PERIPLASMIC PROTEIN-RELATED"/>
    <property type="match status" value="1"/>
</dbReference>
<reference evidence="3 4" key="1">
    <citation type="submission" date="2020-04" db="EMBL/GenBank/DDBJ databases">
        <authorList>
            <person name="De Canck E."/>
        </authorList>
    </citation>
    <scope>NUCLEOTIDE SEQUENCE [LARGE SCALE GENOMIC DNA]</scope>
    <source>
        <strain evidence="3 4">LMG 26788</strain>
    </source>
</reference>
<evidence type="ECO:0000313" key="4">
    <source>
        <dbReference type="Proteomes" id="UP000494203"/>
    </source>
</evidence>
<dbReference type="Proteomes" id="UP000494203">
    <property type="component" value="Unassembled WGS sequence"/>
</dbReference>
<dbReference type="GO" id="GO:0030976">
    <property type="term" value="F:thiamine pyrophosphate binding"/>
    <property type="evidence" value="ECO:0007669"/>
    <property type="project" value="TreeGrafter"/>
</dbReference>
<proteinExistence type="predicted"/>
<dbReference type="PANTHER" id="PTHR30006:SF2">
    <property type="entry name" value="ABC TRANSPORTER SUBSTRATE-BINDING PROTEIN"/>
    <property type="match status" value="1"/>
</dbReference>
<evidence type="ECO:0008006" key="5">
    <source>
        <dbReference type="Google" id="ProtNLM"/>
    </source>
</evidence>
<protein>
    <recommendedName>
        <fullName evidence="5">ABC transporter substrate-binding protein</fullName>
    </recommendedName>
</protein>
<feature type="region of interest" description="Disordered" evidence="2">
    <location>
        <begin position="1"/>
        <end position="20"/>
    </location>
</feature>
<sequence>MKTMPDTPLESRHLRARPLSHARPTPVRRLIALALLACAGSGLPPVAAQAAAPARLTVMAYGVDGFDQKYMRTVIRPFEAAHPGITVSYYAVRDSRNALAVLRAQRMAPRVDVVIIDPPNARLAQAEQLIAPLDPTLVPNAADLGSMGRELGFWALPAMYDSMTLVYAKSAFAQPPKSWRDMWDPKYRGKVTVSTNQAVNGSMIALTTLANRLAGAPDGITSFDAAFAYLEKLAPNILTWTPRPNQYWMVARNQALLALGWNSRSQSQMDSLSGYATTVPQEGTIAVPILIARVAGRPNGEATQAFINYSLSPPAQQAFAEAMYYAPANQKAKVSEAARRRIPLLAPEVAARLIPLEWANITVAHIATLRAAWLARIMKPAS</sequence>
<gene>
    <name evidence="3" type="ORF">LMG26788_03840</name>
</gene>
<keyword evidence="1" id="KW-0732">Signal</keyword>
<dbReference type="GO" id="GO:0030288">
    <property type="term" value="C:outer membrane-bounded periplasmic space"/>
    <property type="evidence" value="ECO:0007669"/>
    <property type="project" value="TreeGrafter"/>
</dbReference>
<dbReference type="GO" id="GO:0030975">
    <property type="term" value="F:thiamine binding"/>
    <property type="evidence" value="ECO:0007669"/>
    <property type="project" value="TreeGrafter"/>
</dbReference>
<evidence type="ECO:0000256" key="2">
    <source>
        <dbReference type="SAM" id="MobiDB-lite"/>
    </source>
</evidence>
<dbReference type="InterPro" id="IPR006059">
    <property type="entry name" value="SBP"/>
</dbReference>
<evidence type="ECO:0000256" key="1">
    <source>
        <dbReference type="ARBA" id="ARBA00022729"/>
    </source>
</evidence>
<dbReference type="Gene3D" id="3.40.190.10">
    <property type="entry name" value="Periplasmic binding protein-like II"/>
    <property type="match status" value="2"/>
</dbReference>
<accession>A0A6S7E1K1</accession>
<dbReference type="SUPFAM" id="SSF53850">
    <property type="entry name" value="Periplasmic binding protein-like II"/>
    <property type="match status" value="1"/>
</dbReference>
<dbReference type="EMBL" id="CADIKZ010000010">
    <property type="protein sequence ID" value="CAB3892281.1"/>
    <property type="molecule type" value="Genomic_DNA"/>
</dbReference>
<evidence type="ECO:0000313" key="3">
    <source>
        <dbReference type="EMBL" id="CAB3892281.1"/>
    </source>
</evidence>